<dbReference type="Proteomes" id="UP000236333">
    <property type="component" value="Unassembled WGS sequence"/>
</dbReference>
<sequence>IQVLDAKSLKRLLAGLEKKAKENLALRLKYADQPDRFLESEVDLDEHIKSLMQAGGGLLSGIRGRGARVLVSALRAVIAGSPELYPLLLDGPTLPTLLGLLSHENTDIAADVVELLSELTGE</sequence>
<organism evidence="7 8">
    <name type="scientific">Tetrabaena socialis</name>
    <dbReference type="NCBI Taxonomy" id="47790"/>
    <lineage>
        <taxon>Eukaryota</taxon>
        <taxon>Viridiplantae</taxon>
        <taxon>Chlorophyta</taxon>
        <taxon>core chlorophytes</taxon>
        <taxon>Chlorophyceae</taxon>
        <taxon>CS clade</taxon>
        <taxon>Chlamydomonadales</taxon>
        <taxon>Tetrabaenaceae</taxon>
        <taxon>Tetrabaena</taxon>
    </lineage>
</organism>
<gene>
    <name evidence="7" type="ORF">TSOC_015085</name>
</gene>
<dbReference type="InterPro" id="IPR011989">
    <property type="entry name" value="ARM-like"/>
</dbReference>
<keyword evidence="8" id="KW-1185">Reference proteome</keyword>
<dbReference type="InterPro" id="IPR039678">
    <property type="entry name" value="CTNNBL1"/>
</dbReference>
<dbReference type="InterPro" id="IPR013180">
    <property type="entry name" value="CTNNBL1_N"/>
</dbReference>
<feature type="domain" description="Beta-catenin-like protein 1 N-terminal" evidence="6">
    <location>
        <begin position="2"/>
        <end position="113"/>
    </location>
</feature>
<dbReference type="PANTHER" id="PTHR14978:SF0">
    <property type="entry name" value="BETA-CATENIN-LIKE PROTEIN 1"/>
    <property type="match status" value="1"/>
</dbReference>
<feature type="non-terminal residue" evidence="7">
    <location>
        <position position="1"/>
    </location>
</feature>
<evidence type="ECO:0000259" key="6">
    <source>
        <dbReference type="SMART" id="SM01156"/>
    </source>
</evidence>
<dbReference type="Pfam" id="PF08216">
    <property type="entry name" value="CTNNBL"/>
    <property type="match status" value="1"/>
</dbReference>
<reference evidence="7 8" key="1">
    <citation type="journal article" date="2017" name="Mol. Biol. Evol.">
        <title>The 4-celled Tetrabaena socialis nuclear genome reveals the essential components for genetic control of cell number at the origin of multicellularity in the volvocine lineage.</title>
        <authorList>
            <person name="Featherston J."/>
            <person name="Arakaki Y."/>
            <person name="Hanschen E.R."/>
            <person name="Ferris P.J."/>
            <person name="Michod R.E."/>
            <person name="Olson B.J.S.C."/>
            <person name="Nozaki H."/>
            <person name="Durand P.M."/>
        </authorList>
    </citation>
    <scope>NUCLEOTIDE SEQUENCE [LARGE SCALE GENOMIC DNA]</scope>
    <source>
        <strain evidence="7 8">NIES-571</strain>
    </source>
</reference>
<evidence type="ECO:0000256" key="1">
    <source>
        <dbReference type="ARBA" id="ARBA00004123"/>
    </source>
</evidence>
<evidence type="ECO:0000256" key="4">
    <source>
        <dbReference type="ARBA" id="ARBA00023054"/>
    </source>
</evidence>
<name>A0A2J7ZFT4_9CHLO</name>
<dbReference type="AlphaFoldDB" id="A0A2J7ZFT4"/>
<evidence type="ECO:0000313" key="7">
    <source>
        <dbReference type="EMBL" id="PNG99143.1"/>
    </source>
</evidence>
<dbReference type="PANTHER" id="PTHR14978">
    <property type="entry name" value="BETA-CATENIN-LIKE PROTEIN 1 NUCLEAR ASSOCIATED PROTEIN"/>
    <property type="match status" value="1"/>
</dbReference>
<comment type="caution">
    <text evidence="7">The sequence shown here is derived from an EMBL/GenBank/DDBJ whole genome shotgun (WGS) entry which is preliminary data.</text>
</comment>
<keyword evidence="3" id="KW-0677">Repeat</keyword>
<dbReference type="OrthoDB" id="1898821at2759"/>
<keyword evidence="2" id="KW-0597">Phosphoprotein</keyword>
<accession>A0A2J7ZFT4</accession>
<evidence type="ECO:0000256" key="2">
    <source>
        <dbReference type="ARBA" id="ARBA00022553"/>
    </source>
</evidence>
<evidence type="ECO:0000313" key="8">
    <source>
        <dbReference type="Proteomes" id="UP000236333"/>
    </source>
</evidence>
<evidence type="ECO:0000256" key="3">
    <source>
        <dbReference type="ARBA" id="ARBA00022737"/>
    </source>
</evidence>
<evidence type="ECO:0000256" key="5">
    <source>
        <dbReference type="ARBA" id="ARBA00023242"/>
    </source>
</evidence>
<comment type="subcellular location">
    <subcellularLocation>
        <location evidence="1">Nucleus</location>
    </subcellularLocation>
</comment>
<dbReference type="SMART" id="SM01156">
    <property type="entry name" value="DUF1716"/>
    <property type="match status" value="1"/>
</dbReference>
<proteinExistence type="predicted"/>
<feature type="non-terminal residue" evidence="7">
    <location>
        <position position="122"/>
    </location>
</feature>
<keyword evidence="4" id="KW-0175">Coiled coil</keyword>
<keyword evidence="5" id="KW-0539">Nucleus</keyword>
<dbReference type="EMBL" id="PGGS01003947">
    <property type="protein sequence ID" value="PNG99143.1"/>
    <property type="molecule type" value="Genomic_DNA"/>
</dbReference>
<dbReference type="GO" id="GO:0005681">
    <property type="term" value="C:spliceosomal complex"/>
    <property type="evidence" value="ECO:0007669"/>
    <property type="project" value="TreeGrafter"/>
</dbReference>
<dbReference type="Gene3D" id="1.25.10.10">
    <property type="entry name" value="Leucine-rich Repeat Variant"/>
    <property type="match status" value="2"/>
</dbReference>
<protein>
    <submittedName>
        <fullName evidence="7">Beta-catenin-like protein 1</fullName>
    </submittedName>
</protein>